<proteinExistence type="predicted"/>
<dbReference type="EMBL" id="JAGFBR010000019">
    <property type="protein sequence ID" value="KAH0449188.1"/>
    <property type="molecule type" value="Genomic_DNA"/>
</dbReference>
<feature type="region of interest" description="Disordered" evidence="1">
    <location>
        <begin position="67"/>
        <end position="86"/>
    </location>
</feature>
<feature type="region of interest" description="Disordered" evidence="1">
    <location>
        <begin position="221"/>
        <end position="260"/>
    </location>
</feature>
<comment type="caution">
    <text evidence="2">The sequence shown here is derived from an EMBL/GenBank/DDBJ whole genome shotgun (WGS) entry which is preliminary data.</text>
</comment>
<keyword evidence="3" id="KW-1185">Reference proteome</keyword>
<dbReference type="Proteomes" id="UP000775213">
    <property type="component" value="Unassembled WGS sequence"/>
</dbReference>
<protein>
    <submittedName>
        <fullName evidence="2">Uncharacterized protein</fullName>
    </submittedName>
</protein>
<evidence type="ECO:0000256" key="1">
    <source>
        <dbReference type="SAM" id="MobiDB-lite"/>
    </source>
</evidence>
<feature type="compositionally biased region" description="Basic residues" evidence="1">
    <location>
        <begin position="67"/>
        <end position="76"/>
    </location>
</feature>
<accession>A0AAV7G0F6</accession>
<sequence length="303" mass="32573">MESEEELLFEAANALLLLSSSPPPDLPPAATINLFKPHPLPPAKMPVTSIKNVLTFSLPSWGARSRRSHHVGKLKRKQVEGPSPPTAVAATCGHRSPDTPLDLGAASNPSSIKRDGFMRSSEIRPFKRLRTGETSVPEYDAHLKLKRKQVEGHSPSTVVAATCGHRSPDTPLDLGAAANPSSIKRDGFMCSSEIRPLKRLRTRMTSVPRCDADIQLKRKQVEGPSPSTAVAANCSHRSPHTPLDLGAPSDPSTSRSDGFPYSSEIRGCGFRCNDGLKTGGRDDSRAVLLFMVSGERGRAFAVG</sequence>
<organism evidence="2 3">
    <name type="scientific">Dendrobium chrysotoxum</name>
    <name type="common">Orchid</name>
    <dbReference type="NCBI Taxonomy" id="161865"/>
    <lineage>
        <taxon>Eukaryota</taxon>
        <taxon>Viridiplantae</taxon>
        <taxon>Streptophyta</taxon>
        <taxon>Embryophyta</taxon>
        <taxon>Tracheophyta</taxon>
        <taxon>Spermatophyta</taxon>
        <taxon>Magnoliopsida</taxon>
        <taxon>Liliopsida</taxon>
        <taxon>Asparagales</taxon>
        <taxon>Orchidaceae</taxon>
        <taxon>Epidendroideae</taxon>
        <taxon>Malaxideae</taxon>
        <taxon>Dendrobiinae</taxon>
        <taxon>Dendrobium</taxon>
    </lineage>
</organism>
<feature type="region of interest" description="Disordered" evidence="1">
    <location>
        <begin position="93"/>
        <end position="115"/>
    </location>
</feature>
<evidence type="ECO:0000313" key="2">
    <source>
        <dbReference type="EMBL" id="KAH0449188.1"/>
    </source>
</evidence>
<name>A0AAV7G0F6_DENCH</name>
<evidence type="ECO:0000313" key="3">
    <source>
        <dbReference type="Proteomes" id="UP000775213"/>
    </source>
</evidence>
<reference evidence="2 3" key="1">
    <citation type="journal article" date="2021" name="Hortic Res">
        <title>Chromosome-scale assembly of the Dendrobium chrysotoxum genome enhances the understanding of orchid evolution.</title>
        <authorList>
            <person name="Zhang Y."/>
            <person name="Zhang G.Q."/>
            <person name="Zhang D."/>
            <person name="Liu X.D."/>
            <person name="Xu X.Y."/>
            <person name="Sun W.H."/>
            <person name="Yu X."/>
            <person name="Zhu X."/>
            <person name="Wang Z.W."/>
            <person name="Zhao X."/>
            <person name="Zhong W.Y."/>
            <person name="Chen H."/>
            <person name="Yin W.L."/>
            <person name="Huang T."/>
            <person name="Niu S.C."/>
            <person name="Liu Z.J."/>
        </authorList>
    </citation>
    <scope>NUCLEOTIDE SEQUENCE [LARGE SCALE GENOMIC DNA]</scope>
    <source>
        <strain evidence="2">Lindl</strain>
    </source>
</reference>
<gene>
    <name evidence="2" type="ORF">IEQ34_022988</name>
</gene>
<dbReference type="AlphaFoldDB" id="A0AAV7G0F6"/>